<gene>
    <name evidence="1" type="ORF">GCM10009416_37240</name>
</gene>
<organism evidence="1 2">
    <name type="scientific">Craurococcus roseus</name>
    <dbReference type="NCBI Taxonomy" id="77585"/>
    <lineage>
        <taxon>Bacteria</taxon>
        <taxon>Pseudomonadati</taxon>
        <taxon>Pseudomonadota</taxon>
        <taxon>Alphaproteobacteria</taxon>
        <taxon>Acetobacterales</taxon>
        <taxon>Acetobacteraceae</taxon>
        <taxon>Craurococcus</taxon>
    </lineage>
</organism>
<sequence>MTAGAPRPAHRRAAAEAAQRAFIVFGGGGELPWLRPLRRGFRHCFAALEDAGGWTVLDPLSGRLVVARLDGLPPGFDLPGFYRRAGLAVLGPFRPGGPRRSLLPPFAPFSCVSLCRAVLGAGAPFAMTPFGLFRALARRGDDRKIFLTPGAPPA</sequence>
<dbReference type="EMBL" id="BAAAFZ010000060">
    <property type="protein sequence ID" value="GAA0595445.1"/>
    <property type="molecule type" value="Genomic_DNA"/>
</dbReference>
<accession>A0ABN1FQ50</accession>
<evidence type="ECO:0000313" key="1">
    <source>
        <dbReference type="EMBL" id="GAA0595445.1"/>
    </source>
</evidence>
<evidence type="ECO:0000313" key="2">
    <source>
        <dbReference type="Proteomes" id="UP001501588"/>
    </source>
</evidence>
<protein>
    <submittedName>
        <fullName evidence="1">Uncharacterized protein</fullName>
    </submittedName>
</protein>
<reference evidence="1 2" key="1">
    <citation type="journal article" date="2019" name="Int. J. Syst. Evol. Microbiol.">
        <title>The Global Catalogue of Microorganisms (GCM) 10K type strain sequencing project: providing services to taxonomists for standard genome sequencing and annotation.</title>
        <authorList>
            <consortium name="The Broad Institute Genomics Platform"/>
            <consortium name="The Broad Institute Genome Sequencing Center for Infectious Disease"/>
            <person name="Wu L."/>
            <person name="Ma J."/>
        </authorList>
    </citation>
    <scope>NUCLEOTIDE SEQUENCE [LARGE SCALE GENOMIC DNA]</scope>
    <source>
        <strain evidence="1 2">JCM 9933</strain>
    </source>
</reference>
<dbReference type="RefSeq" id="WP_343896893.1">
    <property type="nucleotide sequence ID" value="NZ_BAAAFZ010000060.1"/>
</dbReference>
<proteinExistence type="predicted"/>
<name>A0ABN1FQ50_9PROT</name>
<keyword evidence="2" id="KW-1185">Reference proteome</keyword>
<comment type="caution">
    <text evidence="1">The sequence shown here is derived from an EMBL/GenBank/DDBJ whole genome shotgun (WGS) entry which is preliminary data.</text>
</comment>
<dbReference type="Proteomes" id="UP001501588">
    <property type="component" value="Unassembled WGS sequence"/>
</dbReference>